<protein>
    <submittedName>
        <fullName evidence="2">MBL fold metallo-hydrolase</fullName>
    </submittedName>
</protein>
<dbReference type="InterPro" id="IPR050855">
    <property type="entry name" value="NDM-1-like"/>
</dbReference>
<dbReference type="Gene3D" id="3.60.15.10">
    <property type="entry name" value="Ribonuclease Z/Hydroxyacylglutathione hydrolase-like"/>
    <property type="match status" value="1"/>
</dbReference>
<dbReference type="SMART" id="SM00849">
    <property type="entry name" value="Lactamase_B"/>
    <property type="match status" value="1"/>
</dbReference>
<name>A0A9D0ZU82_9FIRM</name>
<feature type="domain" description="Metallo-beta-lactamase" evidence="1">
    <location>
        <begin position="21"/>
        <end position="213"/>
    </location>
</feature>
<dbReference type="PANTHER" id="PTHR42951:SF4">
    <property type="entry name" value="ACYL-COENZYME A THIOESTERASE MBLAC2"/>
    <property type="match status" value="1"/>
</dbReference>
<dbReference type="EMBL" id="DVFT01000042">
    <property type="protein sequence ID" value="HIQ95515.1"/>
    <property type="molecule type" value="Genomic_DNA"/>
</dbReference>
<reference evidence="2" key="2">
    <citation type="journal article" date="2021" name="PeerJ">
        <title>Extensive microbial diversity within the chicken gut microbiome revealed by metagenomics and culture.</title>
        <authorList>
            <person name="Gilroy R."/>
            <person name="Ravi A."/>
            <person name="Getino M."/>
            <person name="Pursley I."/>
            <person name="Horton D.L."/>
            <person name="Alikhan N.F."/>
            <person name="Baker D."/>
            <person name="Gharbi K."/>
            <person name="Hall N."/>
            <person name="Watson M."/>
            <person name="Adriaenssens E.M."/>
            <person name="Foster-Nyarko E."/>
            <person name="Jarju S."/>
            <person name="Secka A."/>
            <person name="Antonio M."/>
            <person name="Oren A."/>
            <person name="Chaudhuri R.R."/>
            <person name="La Ragione R."/>
            <person name="Hildebrand F."/>
            <person name="Pallen M.J."/>
        </authorList>
    </citation>
    <scope>NUCLEOTIDE SEQUENCE</scope>
    <source>
        <strain evidence="2">ChiSjej3B21-11622</strain>
    </source>
</reference>
<dbReference type="Proteomes" id="UP000886886">
    <property type="component" value="Unassembled WGS sequence"/>
</dbReference>
<comment type="caution">
    <text evidence="2">The sequence shown here is derived from an EMBL/GenBank/DDBJ whole genome shotgun (WGS) entry which is preliminary data.</text>
</comment>
<dbReference type="PANTHER" id="PTHR42951">
    <property type="entry name" value="METALLO-BETA-LACTAMASE DOMAIN-CONTAINING"/>
    <property type="match status" value="1"/>
</dbReference>
<reference evidence="2" key="1">
    <citation type="submission" date="2020-10" db="EMBL/GenBank/DDBJ databases">
        <authorList>
            <person name="Gilroy R."/>
        </authorList>
    </citation>
    <scope>NUCLEOTIDE SEQUENCE</scope>
    <source>
        <strain evidence="2">ChiSjej3B21-11622</strain>
    </source>
</reference>
<proteinExistence type="predicted"/>
<organism evidence="2 3">
    <name type="scientific">Candidatus Limivivens merdigallinarum</name>
    <dbReference type="NCBI Taxonomy" id="2840859"/>
    <lineage>
        <taxon>Bacteria</taxon>
        <taxon>Bacillati</taxon>
        <taxon>Bacillota</taxon>
        <taxon>Clostridia</taxon>
        <taxon>Lachnospirales</taxon>
        <taxon>Lachnospiraceae</taxon>
        <taxon>Lachnospiraceae incertae sedis</taxon>
        <taxon>Candidatus Limivivens</taxon>
    </lineage>
</organism>
<dbReference type="AlphaFoldDB" id="A0A9D0ZU82"/>
<dbReference type="Pfam" id="PF00753">
    <property type="entry name" value="Lactamase_B"/>
    <property type="match status" value="1"/>
</dbReference>
<accession>A0A9D0ZU82</accession>
<dbReference type="SUPFAM" id="SSF56281">
    <property type="entry name" value="Metallo-hydrolase/oxidoreductase"/>
    <property type="match status" value="1"/>
</dbReference>
<sequence>MENYQVMEIDNGTWQLLDPFRTYLYLIEGKDRAVLLDAGNGFSGLREVIASLTDKPVEVILTHGHFDHTGCSGEFSNCRIHPEDEMVLKSGFERTGRQRQMAHFSQIYDYPLSREEENYLVTRTMPDKLTYLTDGEILDLGGRKLCVISTPGHTRGSVCFLDTARGYLFSGDTVCNREILVYFDHSAAVEDVKASDERLLSLEKEYCEIWPGHHECPLDRSILRDYIHAADQILENPNIGEKVNLDLGYKLLYTYKTIGISYVESHVYRN</sequence>
<dbReference type="InterPro" id="IPR036866">
    <property type="entry name" value="RibonucZ/Hydroxyglut_hydro"/>
</dbReference>
<gene>
    <name evidence="2" type="ORF">IAB26_03035</name>
</gene>
<evidence type="ECO:0000313" key="2">
    <source>
        <dbReference type="EMBL" id="HIQ95515.1"/>
    </source>
</evidence>
<evidence type="ECO:0000313" key="3">
    <source>
        <dbReference type="Proteomes" id="UP000886886"/>
    </source>
</evidence>
<evidence type="ECO:0000259" key="1">
    <source>
        <dbReference type="SMART" id="SM00849"/>
    </source>
</evidence>
<dbReference type="InterPro" id="IPR001279">
    <property type="entry name" value="Metallo-B-lactamas"/>
</dbReference>